<feature type="binding site" evidence="14">
    <location>
        <position position="209"/>
    </location>
    <ligand>
        <name>substrate</name>
    </ligand>
</feature>
<dbReference type="Pfam" id="PF01872">
    <property type="entry name" value="RibD_C"/>
    <property type="match status" value="1"/>
</dbReference>
<keyword evidence="8 12" id="KW-0862">Zinc</keyword>
<dbReference type="CDD" id="cd01284">
    <property type="entry name" value="Riboflavin_deaminase-reductase"/>
    <property type="match status" value="1"/>
</dbReference>
<keyword evidence="10 12" id="KW-0560">Oxidoreductase</keyword>
<comment type="catalytic activity">
    <reaction evidence="12">
        <text>2,5-diamino-6-hydroxy-4-(5-phosphoribosylamino)-pyrimidine + H2O + H(+) = 5-amino-6-(5-phospho-D-ribosylamino)uracil + NH4(+)</text>
        <dbReference type="Rhea" id="RHEA:21868"/>
        <dbReference type="ChEBI" id="CHEBI:15377"/>
        <dbReference type="ChEBI" id="CHEBI:15378"/>
        <dbReference type="ChEBI" id="CHEBI:28938"/>
        <dbReference type="ChEBI" id="CHEBI:58453"/>
        <dbReference type="ChEBI" id="CHEBI:58614"/>
        <dbReference type="EC" id="3.5.4.26"/>
    </reaction>
</comment>
<comment type="pathway">
    <text evidence="3 12">Cofactor biosynthesis; riboflavin biosynthesis; 5-amino-6-(D-ribitylamino)uracil from GTP: step 3/4.</text>
</comment>
<keyword evidence="7 12" id="KW-0479">Metal-binding</keyword>
<keyword evidence="9 12" id="KW-0521">NADP</keyword>
<sequence length="370" mass="38634">MTDASPFISQALGLAAQALFLSNPNPRVGCVITSDAGAVLGQGFTQQAGGPHAEVMALRDAAARGNDVRGATAYVTLEPCAHQGRTGPCCDALIQAGIARVVASVADPNPLVAGQGFARLRAAGVAVEAGPGAAETRELNIGFFSRMVRGMPWVRMKAAASLDGVTALGNGASQWITSPAARADGHAWRARACAVLSGIGTVLEDDPLLNVREVATPRQPHLVIVDSRLQTPPGARLFDVADRQVLIYAAQGEAQAAEALRARGATVVVLPNARGKVDLPAMLRDLARRSVNELHVEAGHKLNGSFLREGLVDEMLLYQAPLLLGSGAHGLASWGPLQALSDGVRMEFHSVRQIGPDLRVVARVAGRADF</sequence>
<dbReference type="EMBL" id="CP001392">
    <property type="protein sequence ID" value="ACM33977.1"/>
    <property type="molecule type" value="Genomic_DNA"/>
</dbReference>
<gene>
    <name evidence="17" type="ordered locus">Dtpsy_2542</name>
</gene>
<dbReference type="GO" id="GO:0008270">
    <property type="term" value="F:zinc ion binding"/>
    <property type="evidence" value="ECO:0007669"/>
    <property type="project" value="InterPro"/>
</dbReference>
<dbReference type="NCBIfam" id="TIGR00227">
    <property type="entry name" value="ribD_Cterm"/>
    <property type="match status" value="1"/>
</dbReference>
<evidence type="ECO:0000256" key="3">
    <source>
        <dbReference type="ARBA" id="ARBA00004910"/>
    </source>
</evidence>
<dbReference type="SUPFAM" id="SSF53597">
    <property type="entry name" value="Dihydrofolate reductase-like"/>
    <property type="match status" value="1"/>
</dbReference>
<evidence type="ECO:0000256" key="8">
    <source>
        <dbReference type="ARBA" id="ARBA00022833"/>
    </source>
</evidence>
<keyword evidence="18" id="KW-1185">Reference proteome</keyword>
<comment type="similarity">
    <text evidence="5 12">In the C-terminal section; belongs to the HTP reductase family.</text>
</comment>
<dbReference type="GO" id="GO:0050661">
    <property type="term" value="F:NADP binding"/>
    <property type="evidence" value="ECO:0007669"/>
    <property type="project" value="InterPro"/>
</dbReference>
<dbReference type="KEGG" id="dia:Dtpsy_2542"/>
<feature type="binding site" evidence="14">
    <location>
        <position position="159"/>
    </location>
    <ligand>
        <name>NADP(+)</name>
        <dbReference type="ChEBI" id="CHEBI:58349"/>
    </ligand>
</feature>
<reference evidence="17 18" key="1">
    <citation type="journal article" date="2010" name="J. Bacteriol.">
        <title>Completed genome sequence of the anaerobic iron-oxidizing bacterium Acidovorax ebreus strain TPSY.</title>
        <authorList>
            <person name="Byrne-Bailey K.G."/>
            <person name="Weber K.A."/>
            <person name="Chair A.H."/>
            <person name="Bose S."/>
            <person name="Knox T."/>
            <person name="Spanbauer T.L."/>
            <person name="Chertkov O."/>
            <person name="Coates J.D."/>
        </authorList>
    </citation>
    <scope>NUCLEOTIDE SEQUENCE [LARGE SCALE GENOMIC DNA]</scope>
    <source>
        <strain evidence="17 18">TPSY</strain>
    </source>
</reference>
<feature type="binding site" evidence="14">
    <location>
        <position position="227"/>
    </location>
    <ligand>
        <name>NADP(+)</name>
        <dbReference type="ChEBI" id="CHEBI:58349"/>
    </ligand>
</feature>
<feature type="binding site" evidence="14">
    <location>
        <position position="297"/>
    </location>
    <ligand>
        <name>substrate</name>
    </ligand>
</feature>
<evidence type="ECO:0000256" key="2">
    <source>
        <dbReference type="ARBA" id="ARBA00004882"/>
    </source>
</evidence>
<comment type="cofactor">
    <cofactor evidence="12 15">
        <name>Zn(2+)</name>
        <dbReference type="ChEBI" id="CHEBI:29105"/>
    </cofactor>
    <text evidence="12 15">Binds 1 zinc ion.</text>
</comment>
<evidence type="ECO:0000256" key="4">
    <source>
        <dbReference type="ARBA" id="ARBA00005259"/>
    </source>
</evidence>
<dbReference type="InterPro" id="IPR050765">
    <property type="entry name" value="Riboflavin_Biosynth_HTPR"/>
</dbReference>
<name>A0A9J9Q8G1_ACIET</name>
<dbReference type="InterPro" id="IPR011549">
    <property type="entry name" value="RibD_C"/>
</dbReference>
<dbReference type="NCBIfam" id="TIGR00326">
    <property type="entry name" value="eubact_ribD"/>
    <property type="match status" value="1"/>
</dbReference>
<feature type="binding site" evidence="15">
    <location>
        <position position="52"/>
    </location>
    <ligand>
        <name>Zn(2+)</name>
        <dbReference type="ChEBI" id="CHEBI:29105"/>
        <note>catalytic</note>
    </ligand>
</feature>
<dbReference type="PANTHER" id="PTHR38011">
    <property type="entry name" value="DIHYDROFOLATE REDUCTASE FAMILY PROTEIN (AFU_ORTHOLOGUE AFUA_8G06820)"/>
    <property type="match status" value="1"/>
</dbReference>
<dbReference type="RefSeq" id="WP_015913910.1">
    <property type="nucleotide sequence ID" value="NC_011992.1"/>
</dbReference>
<dbReference type="PIRSF" id="PIRSF006769">
    <property type="entry name" value="RibD"/>
    <property type="match status" value="1"/>
</dbReference>
<dbReference type="PROSITE" id="PS51747">
    <property type="entry name" value="CYT_DCMP_DEAMINASES_2"/>
    <property type="match status" value="1"/>
</dbReference>
<evidence type="ECO:0000256" key="14">
    <source>
        <dbReference type="PIRSR" id="PIRSR006769-2"/>
    </source>
</evidence>
<evidence type="ECO:0000313" key="18">
    <source>
        <dbReference type="Proteomes" id="UP000000450"/>
    </source>
</evidence>
<feature type="binding site" evidence="15">
    <location>
        <position position="89"/>
    </location>
    <ligand>
        <name>Zn(2+)</name>
        <dbReference type="ChEBI" id="CHEBI:29105"/>
        <note>catalytic</note>
    </ligand>
</feature>
<dbReference type="PANTHER" id="PTHR38011:SF7">
    <property type="entry name" value="2,5-DIAMINO-6-RIBOSYLAMINO-4(3H)-PYRIMIDINONE 5'-PHOSPHATE REDUCTASE"/>
    <property type="match status" value="1"/>
</dbReference>
<comment type="catalytic activity">
    <reaction evidence="12">
        <text>5-amino-6-(5-phospho-D-ribitylamino)uracil + NADP(+) = 5-amino-6-(5-phospho-D-ribosylamino)uracil + NADPH + H(+)</text>
        <dbReference type="Rhea" id="RHEA:17845"/>
        <dbReference type="ChEBI" id="CHEBI:15378"/>
        <dbReference type="ChEBI" id="CHEBI:57783"/>
        <dbReference type="ChEBI" id="CHEBI:58349"/>
        <dbReference type="ChEBI" id="CHEBI:58421"/>
        <dbReference type="ChEBI" id="CHEBI:58453"/>
        <dbReference type="EC" id="1.1.1.193"/>
    </reaction>
</comment>
<keyword evidence="12 17" id="KW-0378">Hydrolase</keyword>
<evidence type="ECO:0000256" key="12">
    <source>
        <dbReference type="PIRNR" id="PIRNR006769"/>
    </source>
</evidence>
<feature type="binding site" evidence="14">
    <location>
        <position position="173"/>
    </location>
    <ligand>
        <name>substrate</name>
    </ligand>
</feature>
<evidence type="ECO:0000256" key="7">
    <source>
        <dbReference type="ARBA" id="ARBA00022723"/>
    </source>
</evidence>
<feature type="binding site" evidence="14">
    <location>
        <position position="201"/>
    </location>
    <ligand>
        <name>NADP(+)</name>
        <dbReference type="ChEBI" id="CHEBI:58349"/>
    </ligand>
</feature>
<dbReference type="AlphaFoldDB" id="A0A9J9Q8G1"/>
<dbReference type="Pfam" id="PF00383">
    <property type="entry name" value="dCMP_cyt_deam_1"/>
    <property type="match status" value="1"/>
</dbReference>
<dbReference type="PROSITE" id="PS00903">
    <property type="entry name" value="CYT_DCMP_DEAMINASES_1"/>
    <property type="match status" value="1"/>
</dbReference>
<evidence type="ECO:0000256" key="13">
    <source>
        <dbReference type="PIRSR" id="PIRSR006769-1"/>
    </source>
</evidence>
<feature type="binding site" evidence="15">
    <location>
        <position position="80"/>
    </location>
    <ligand>
        <name>Zn(2+)</name>
        <dbReference type="ChEBI" id="CHEBI:29105"/>
        <note>catalytic</note>
    </ligand>
</feature>
<protein>
    <recommendedName>
        <fullName evidence="12">Riboflavin biosynthesis protein RibD</fullName>
    </recommendedName>
    <domain>
        <recommendedName>
            <fullName evidence="12">Diaminohydroxyphosphoribosylaminopyrimidine deaminase</fullName>
            <shortName evidence="12">DRAP deaminase</shortName>
            <ecNumber evidence="12">3.5.4.26</ecNumber>
        </recommendedName>
        <alternativeName>
            <fullName evidence="12">Riboflavin-specific deaminase</fullName>
        </alternativeName>
    </domain>
    <domain>
        <recommendedName>
            <fullName evidence="12">5-amino-6-(5-phosphoribosylamino)uracil reductase</fullName>
            <ecNumber evidence="12">1.1.1.193</ecNumber>
        </recommendedName>
        <alternativeName>
            <fullName evidence="12">HTP reductase</fullName>
        </alternativeName>
    </domain>
</protein>
<feature type="domain" description="CMP/dCMP-type deaminase" evidence="16">
    <location>
        <begin position="2"/>
        <end position="128"/>
    </location>
</feature>
<proteinExistence type="inferred from homology"/>
<feature type="binding site" evidence="14">
    <location>
        <position position="189"/>
    </location>
    <ligand>
        <name>substrate</name>
    </ligand>
</feature>
<evidence type="ECO:0000256" key="15">
    <source>
        <dbReference type="PIRSR" id="PIRSR006769-3"/>
    </source>
</evidence>
<organism evidence="17 18">
    <name type="scientific">Acidovorax ebreus (strain TPSY)</name>
    <name type="common">Diaphorobacter sp. (strain TPSY)</name>
    <dbReference type="NCBI Taxonomy" id="535289"/>
    <lineage>
        <taxon>Bacteria</taxon>
        <taxon>Pseudomonadati</taxon>
        <taxon>Pseudomonadota</taxon>
        <taxon>Betaproteobacteria</taxon>
        <taxon>Burkholderiales</taxon>
        <taxon>Comamonadaceae</taxon>
        <taxon>Diaphorobacter</taxon>
    </lineage>
</organism>
<keyword evidence="6 12" id="KW-0686">Riboflavin biosynthesis</keyword>
<evidence type="ECO:0000256" key="1">
    <source>
        <dbReference type="ARBA" id="ARBA00002151"/>
    </source>
</evidence>
<dbReference type="SUPFAM" id="SSF53927">
    <property type="entry name" value="Cytidine deaminase-like"/>
    <property type="match status" value="1"/>
</dbReference>
<dbReference type="GO" id="GO:0008703">
    <property type="term" value="F:5-amino-6-(5-phosphoribosylamino)uracil reductase activity"/>
    <property type="evidence" value="ECO:0007669"/>
    <property type="project" value="UniProtKB-EC"/>
</dbReference>
<dbReference type="InterPro" id="IPR016193">
    <property type="entry name" value="Cytidine_deaminase-like"/>
</dbReference>
<evidence type="ECO:0000256" key="11">
    <source>
        <dbReference type="ARBA" id="ARBA00023268"/>
    </source>
</evidence>
<comment type="similarity">
    <text evidence="4 12">In the N-terminal section; belongs to the cytidine and deoxycytidylate deaminase family.</text>
</comment>
<evidence type="ECO:0000256" key="10">
    <source>
        <dbReference type="ARBA" id="ARBA00023002"/>
    </source>
</evidence>
<dbReference type="InterPro" id="IPR016192">
    <property type="entry name" value="APOBEC/CMP_deaminase_Zn-bd"/>
</dbReference>
<dbReference type="EC" id="1.1.1.193" evidence="12"/>
<dbReference type="InterPro" id="IPR004794">
    <property type="entry name" value="Eubact_RibD"/>
</dbReference>
<dbReference type="InterPro" id="IPR024072">
    <property type="entry name" value="DHFR-like_dom_sf"/>
</dbReference>
<feature type="binding site" evidence="14">
    <location>
        <begin position="299"/>
        <end position="305"/>
    </location>
    <ligand>
        <name>NADP(+)</name>
        <dbReference type="ChEBI" id="CHEBI:58349"/>
    </ligand>
</feature>
<accession>A0A9J9Q8G1</accession>
<feature type="binding site" evidence="14">
    <location>
        <position position="212"/>
    </location>
    <ligand>
        <name>substrate</name>
    </ligand>
</feature>
<feature type="binding site" evidence="14">
    <location>
        <position position="175"/>
    </location>
    <ligand>
        <name>NADP(+)</name>
        <dbReference type="ChEBI" id="CHEBI:58349"/>
    </ligand>
</feature>
<evidence type="ECO:0000259" key="16">
    <source>
        <dbReference type="PROSITE" id="PS51747"/>
    </source>
</evidence>
<dbReference type="Gene3D" id="3.40.430.10">
    <property type="entry name" value="Dihydrofolate Reductase, subunit A"/>
    <property type="match status" value="1"/>
</dbReference>
<evidence type="ECO:0000313" key="17">
    <source>
        <dbReference type="EMBL" id="ACM33977.1"/>
    </source>
</evidence>
<comment type="function">
    <text evidence="1 12">Converts 2,5-diamino-6-(ribosylamino)-4(3h)-pyrimidinone 5'-phosphate into 5-amino-6-(ribosylamino)-2,4(1h,3h)-pyrimidinedione 5'-phosphate.</text>
</comment>
<dbReference type="Gene3D" id="3.40.140.10">
    <property type="entry name" value="Cytidine Deaminase, domain 2"/>
    <property type="match status" value="1"/>
</dbReference>
<dbReference type="Proteomes" id="UP000000450">
    <property type="component" value="Chromosome"/>
</dbReference>
<comment type="pathway">
    <text evidence="2 12">Cofactor biosynthesis; riboflavin biosynthesis; 5-amino-6-(D-ribitylamino)uracil from GTP: step 2/4.</text>
</comment>
<feature type="active site" description="Proton donor" evidence="13">
    <location>
        <position position="54"/>
    </location>
</feature>
<dbReference type="GO" id="GO:0009231">
    <property type="term" value="P:riboflavin biosynthetic process"/>
    <property type="evidence" value="ECO:0007669"/>
    <property type="project" value="UniProtKB-KW"/>
</dbReference>
<evidence type="ECO:0000256" key="6">
    <source>
        <dbReference type="ARBA" id="ARBA00022619"/>
    </source>
</evidence>
<keyword evidence="11" id="KW-0511">Multifunctional enzyme</keyword>
<dbReference type="InterPro" id="IPR002125">
    <property type="entry name" value="CMP_dCMP_dom"/>
</dbReference>
<dbReference type="EC" id="3.5.4.26" evidence="12"/>
<feature type="binding site" evidence="14">
    <location>
        <position position="205"/>
    </location>
    <ligand>
        <name>NADP(+)</name>
        <dbReference type="ChEBI" id="CHEBI:58349"/>
    </ligand>
</feature>
<evidence type="ECO:0000256" key="9">
    <source>
        <dbReference type="ARBA" id="ARBA00022857"/>
    </source>
</evidence>
<evidence type="ECO:0000256" key="5">
    <source>
        <dbReference type="ARBA" id="ARBA00007417"/>
    </source>
</evidence>
<dbReference type="GO" id="GO:0008835">
    <property type="term" value="F:diaminohydroxyphosphoribosylaminopyrimidine deaminase activity"/>
    <property type="evidence" value="ECO:0007669"/>
    <property type="project" value="UniProtKB-EC"/>
</dbReference>
<dbReference type="InterPro" id="IPR002734">
    <property type="entry name" value="RibDG_C"/>
</dbReference>